<feature type="chain" id="PRO_5032395227" description="Secreted RxLR effector peptide protein" evidence="2">
    <location>
        <begin position="21"/>
        <end position="109"/>
    </location>
</feature>
<name>A0A833SE33_PHYIN</name>
<evidence type="ECO:0000256" key="2">
    <source>
        <dbReference type="SAM" id="SignalP"/>
    </source>
</evidence>
<keyword evidence="4" id="KW-1185">Reference proteome</keyword>
<comment type="caution">
    <text evidence="3">The sequence shown here is derived from an EMBL/GenBank/DDBJ whole genome shotgun (WGS) entry which is preliminary data.</text>
</comment>
<sequence>MKFVLVLLVVNLVAIHRVDGRTSNLESTQVYRQASSRPKVSEVVFTNEEENLLRGQQSDTARMLAARLPGKTPLDVQKRCIQLGLRCGGDVKTPERNSEKWRNPRRDQV</sequence>
<reference evidence="3" key="1">
    <citation type="submission" date="2020-04" db="EMBL/GenBank/DDBJ databases">
        <title>Hybrid Assembly of Korean Phytophthora infestans isolates.</title>
        <authorList>
            <person name="Prokchorchik M."/>
            <person name="Lee Y."/>
            <person name="Seo J."/>
            <person name="Cho J.-H."/>
            <person name="Park Y.-E."/>
            <person name="Jang D.-C."/>
            <person name="Im J.-S."/>
            <person name="Choi J.-G."/>
            <person name="Park H.-J."/>
            <person name="Lee G.-B."/>
            <person name="Lee Y.-G."/>
            <person name="Hong S.-Y."/>
            <person name="Cho K."/>
            <person name="Sohn K.H."/>
        </authorList>
    </citation>
    <scope>NUCLEOTIDE SEQUENCE</scope>
    <source>
        <strain evidence="3">KR_1_A1</strain>
    </source>
</reference>
<keyword evidence="2" id="KW-0732">Signal</keyword>
<evidence type="ECO:0000256" key="1">
    <source>
        <dbReference type="SAM" id="MobiDB-lite"/>
    </source>
</evidence>
<evidence type="ECO:0008006" key="5">
    <source>
        <dbReference type="Google" id="ProtNLM"/>
    </source>
</evidence>
<feature type="region of interest" description="Disordered" evidence="1">
    <location>
        <begin position="89"/>
        <end position="109"/>
    </location>
</feature>
<evidence type="ECO:0000313" key="4">
    <source>
        <dbReference type="Proteomes" id="UP000602510"/>
    </source>
</evidence>
<proteinExistence type="predicted"/>
<feature type="compositionally biased region" description="Basic and acidic residues" evidence="1">
    <location>
        <begin position="92"/>
        <end position="109"/>
    </location>
</feature>
<gene>
    <name evidence="3" type="ORF">GN244_ATG15024</name>
</gene>
<evidence type="ECO:0000313" key="3">
    <source>
        <dbReference type="EMBL" id="KAF4033137.1"/>
    </source>
</evidence>
<organism evidence="3 4">
    <name type="scientific">Phytophthora infestans</name>
    <name type="common">Potato late blight agent</name>
    <name type="synonym">Botrytis infestans</name>
    <dbReference type="NCBI Taxonomy" id="4787"/>
    <lineage>
        <taxon>Eukaryota</taxon>
        <taxon>Sar</taxon>
        <taxon>Stramenopiles</taxon>
        <taxon>Oomycota</taxon>
        <taxon>Peronosporomycetes</taxon>
        <taxon>Peronosporales</taxon>
        <taxon>Peronosporaceae</taxon>
        <taxon>Phytophthora</taxon>
    </lineage>
</organism>
<dbReference type="Proteomes" id="UP000602510">
    <property type="component" value="Unassembled WGS sequence"/>
</dbReference>
<dbReference type="EMBL" id="WSZM01000435">
    <property type="protein sequence ID" value="KAF4033137.1"/>
    <property type="molecule type" value="Genomic_DNA"/>
</dbReference>
<dbReference type="AlphaFoldDB" id="A0A833SE33"/>
<protein>
    <recommendedName>
        <fullName evidence="5">Secreted RxLR effector peptide protein</fullName>
    </recommendedName>
</protein>
<accession>A0A833SE33</accession>
<feature type="signal peptide" evidence="2">
    <location>
        <begin position="1"/>
        <end position="20"/>
    </location>
</feature>